<dbReference type="EMBL" id="ASHM01267147">
    <property type="protein sequence ID" value="PNX70226.1"/>
    <property type="molecule type" value="Genomic_DNA"/>
</dbReference>
<accession>A0A2K3KVC1</accession>
<dbReference type="AlphaFoldDB" id="A0A2K3KVC1"/>
<evidence type="ECO:0000313" key="3">
    <source>
        <dbReference type="Proteomes" id="UP000236291"/>
    </source>
</evidence>
<sequence length="24" mass="2584">IPLLLPRHDANVHPTPPTPKKNGA</sequence>
<reference evidence="2 3" key="2">
    <citation type="journal article" date="2017" name="Front. Plant Sci.">
        <title>Gene Classification and Mining of Molecular Markers Useful in Red Clover (Trifolium pratense) Breeding.</title>
        <authorList>
            <person name="Istvanek J."/>
            <person name="Dluhosova J."/>
            <person name="Dluhos P."/>
            <person name="Patkova L."/>
            <person name="Nedelnik J."/>
            <person name="Repkova J."/>
        </authorList>
    </citation>
    <scope>NUCLEOTIDE SEQUENCE [LARGE SCALE GENOMIC DNA]</scope>
    <source>
        <strain evidence="3">cv. Tatra</strain>
        <tissue evidence="2">Young leaves</tissue>
    </source>
</reference>
<proteinExistence type="predicted"/>
<evidence type="ECO:0000313" key="2">
    <source>
        <dbReference type="EMBL" id="PNX70226.1"/>
    </source>
</evidence>
<feature type="non-terminal residue" evidence="2">
    <location>
        <position position="1"/>
    </location>
</feature>
<reference evidence="2 3" key="1">
    <citation type="journal article" date="2014" name="Am. J. Bot.">
        <title>Genome assembly and annotation for red clover (Trifolium pratense; Fabaceae).</title>
        <authorList>
            <person name="Istvanek J."/>
            <person name="Jaros M."/>
            <person name="Krenek A."/>
            <person name="Repkova J."/>
        </authorList>
    </citation>
    <scope>NUCLEOTIDE SEQUENCE [LARGE SCALE GENOMIC DNA]</scope>
    <source>
        <strain evidence="3">cv. Tatra</strain>
        <tissue evidence="2">Young leaves</tissue>
    </source>
</reference>
<name>A0A2K3KVC1_TRIPR</name>
<organism evidence="2 3">
    <name type="scientific">Trifolium pratense</name>
    <name type="common">Red clover</name>
    <dbReference type="NCBI Taxonomy" id="57577"/>
    <lineage>
        <taxon>Eukaryota</taxon>
        <taxon>Viridiplantae</taxon>
        <taxon>Streptophyta</taxon>
        <taxon>Embryophyta</taxon>
        <taxon>Tracheophyta</taxon>
        <taxon>Spermatophyta</taxon>
        <taxon>Magnoliopsida</taxon>
        <taxon>eudicotyledons</taxon>
        <taxon>Gunneridae</taxon>
        <taxon>Pentapetalae</taxon>
        <taxon>rosids</taxon>
        <taxon>fabids</taxon>
        <taxon>Fabales</taxon>
        <taxon>Fabaceae</taxon>
        <taxon>Papilionoideae</taxon>
        <taxon>50 kb inversion clade</taxon>
        <taxon>NPAAA clade</taxon>
        <taxon>Hologalegina</taxon>
        <taxon>IRL clade</taxon>
        <taxon>Trifolieae</taxon>
        <taxon>Trifolium</taxon>
    </lineage>
</organism>
<evidence type="ECO:0000256" key="1">
    <source>
        <dbReference type="SAM" id="MobiDB-lite"/>
    </source>
</evidence>
<dbReference type="Proteomes" id="UP000236291">
    <property type="component" value="Unassembled WGS sequence"/>
</dbReference>
<feature type="compositionally biased region" description="Pro residues" evidence="1">
    <location>
        <begin position="14"/>
        <end position="24"/>
    </location>
</feature>
<comment type="caution">
    <text evidence="2">The sequence shown here is derived from an EMBL/GenBank/DDBJ whole genome shotgun (WGS) entry which is preliminary data.</text>
</comment>
<feature type="compositionally biased region" description="Basic and acidic residues" evidence="1">
    <location>
        <begin position="1"/>
        <end position="11"/>
    </location>
</feature>
<gene>
    <name evidence="2" type="ORF">L195_g064755</name>
</gene>
<feature type="region of interest" description="Disordered" evidence="1">
    <location>
        <begin position="1"/>
        <end position="24"/>
    </location>
</feature>
<protein>
    <submittedName>
        <fullName evidence="2">Uncharacterized protein</fullName>
    </submittedName>
</protein>